<evidence type="ECO:0000256" key="1">
    <source>
        <dbReference type="SAM" id="MobiDB-lite"/>
    </source>
</evidence>
<dbReference type="CTD" id="78776871"/>
<evidence type="ECO:0000313" key="3">
    <source>
        <dbReference type="Proteomes" id="UP000483820"/>
    </source>
</evidence>
<feature type="compositionally biased region" description="Acidic residues" evidence="1">
    <location>
        <begin position="26"/>
        <end position="44"/>
    </location>
</feature>
<dbReference type="GeneID" id="78776871"/>
<dbReference type="Proteomes" id="UP000483820">
    <property type="component" value="Chromosome V"/>
</dbReference>
<sequence length="77" mass="8720">MHPRQAGAPYRFPLTESPHTVHCSDDVDGDEDIDDVDTDDDEDDGRGSRYEDVSIIDRAEIKNKVEENGEACRRTNK</sequence>
<comment type="caution">
    <text evidence="2">The sequence shown here is derived from an EMBL/GenBank/DDBJ whole genome shotgun (WGS) entry which is preliminary data.</text>
</comment>
<protein>
    <submittedName>
        <fullName evidence="2">Uncharacterized protein</fullName>
    </submittedName>
</protein>
<organism evidence="2 3">
    <name type="scientific">Caenorhabditis remanei</name>
    <name type="common">Caenorhabditis vulgaris</name>
    <dbReference type="NCBI Taxonomy" id="31234"/>
    <lineage>
        <taxon>Eukaryota</taxon>
        <taxon>Metazoa</taxon>
        <taxon>Ecdysozoa</taxon>
        <taxon>Nematoda</taxon>
        <taxon>Chromadorea</taxon>
        <taxon>Rhabditida</taxon>
        <taxon>Rhabditina</taxon>
        <taxon>Rhabditomorpha</taxon>
        <taxon>Rhabditoidea</taxon>
        <taxon>Rhabditidae</taxon>
        <taxon>Peloderinae</taxon>
        <taxon>Caenorhabditis</taxon>
    </lineage>
</organism>
<gene>
    <name evidence="2" type="ORF">GCK72_020063</name>
</gene>
<reference evidence="2 3" key="1">
    <citation type="submission" date="2019-12" db="EMBL/GenBank/DDBJ databases">
        <title>Chromosome-level assembly of the Caenorhabditis remanei genome.</title>
        <authorList>
            <person name="Teterina A.A."/>
            <person name="Willis J.H."/>
            <person name="Phillips P.C."/>
        </authorList>
    </citation>
    <scope>NUCLEOTIDE SEQUENCE [LARGE SCALE GENOMIC DNA]</scope>
    <source>
        <strain evidence="2 3">PX506</strain>
        <tissue evidence="2">Whole organism</tissue>
    </source>
</reference>
<proteinExistence type="predicted"/>
<evidence type="ECO:0000313" key="2">
    <source>
        <dbReference type="EMBL" id="KAF1753506.1"/>
    </source>
</evidence>
<name>A0A6A5GFM5_CAERE</name>
<dbReference type="AlphaFoldDB" id="A0A6A5GFM5"/>
<accession>A0A6A5GFM5</accession>
<feature type="region of interest" description="Disordered" evidence="1">
    <location>
        <begin position="1"/>
        <end position="52"/>
    </location>
</feature>
<dbReference type="EMBL" id="WUAV01000005">
    <property type="protein sequence ID" value="KAF1753506.1"/>
    <property type="molecule type" value="Genomic_DNA"/>
</dbReference>
<dbReference type="KEGG" id="crq:GCK72_020063"/>
<dbReference type="RefSeq" id="XP_053582274.1">
    <property type="nucleotide sequence ID" value="XM_053733361.1"/>
</dbReference>